<proteinExistence type="predicted"/>
<evidence type="ECO:0000313" key="3">
    <source>
        <dbReference type="Proteomes" id="UP000305451"/>
    </source>
</evidence>
<gene>
    <name evidence="2" type="ORF">E5162_00175</name>
</gene>
<accession>A0A4V3RZC5</accession>
<feature type="chain" id="PRO_5020917828" evidence="1">
    <location>
        <begin position="22"/>
        <end position="187"/>
    </location>
</feature>
<evidence type="ECO:0000256" key="1">
    <source>
        <dbReference type="SAM" id="SignalP"/>
    </source>
</evidence>
<comment type="caution">
    <text evidence="2">The sequence shown here is derived from an EMBL/GenBank/DDBJ whole genome shotgun (WGS) entry which is preliminary data.</text>
</comment>
<keyword evidence="1" id="KW-0732">Signal</keyword>
<dbReference type="Proteomes" id="UP000305451">
    <property type="component" value="Unassembled WGS sequence"/>
</dbReference>
<organism evidence="2 3">
    <name type="scientific">Marinicauda pacifica</name>
    <dbReference type="NCBI Taxonomy" id="1133559"/>
    <lineage>
        <taxon>Bacteria</taxon>
        <taxon>Pseudomonadati</taxon>
        <taxon>Pseudomonadota</taxon>
        <taxon>Alphaproteobacteria</taxon>
        <taxon>Maricaulales</taxon>
        <taxon>Maricaulaceae</taxon>
        <taxon>Marinicauda</taxon>
    </lineage>
</organism>
<dbReference type="EMBL" id="SRXV01000001">
    <property type="protein sequence ID" value="TGY93749.1"/>
    <property type="molecule type" value="Genomic_DNA"/>
</dbReference>
<feature type="signal peptide" evidence="1">
    <location>
        <begin position="1"/>
        <end position="21"/>
    </location>
</feature>
<evidence type="ECO:0000313" key="2">
    <source>
        <dbReference type="EMBL" id="TGY93749.1"/>
    </source>
</evidence>
<dbReference type="Pfam" id="PF11736">
    <property type="entry name" value="DUF3299"/>
    <property type="match status" value="1"/>
</dbReference>
<dbReference type="AlphaFoldDB" id="A0A4V3RZC5"/>
<protein>
    <submittedName>
        <fullName evidence="2">DUF3299 domain-containing protein</fullName>
    </submittedName>
</protein>
<dbReference type="PROSITE" id="PS51257">
    <property type="entry name" value="PROKAR_LIPOPROTEIN"/>
    <property type="match status" value="1"/>
</dbReference>
<name>A0A4V3RZC5_9PROT</name>
<sequence length="187" mass="20302">MRLAQSVLSLGLALLAGLVAACSEDDARQDLAGATQETLEISWPDLLPASERATLDAMRSGAGSAEDLAEYSSSSRDYQTGSFRTVERLDGRRVRMPGFLLPLDVTQRGQANAFLLLPYHGACVHYPAPPPNQIVYVTSIEPVAFDALWDPVWVEGVLQIDRRATELAETAYSMTVESVSDYAPEPS</sequence>
<dbReference type="OrthoDB" id="9812956at2"/>
<dbReference type="RefSeq" id="WP_135942943.1">
    <property type="nucleotide sequence ID" value="NZ_BMEI01000001.1"/>
</dbReference>
<dbReference type="Gene3D" id="2.40.50.870">
    <property type="entry name" value="Protein of unknown function (DUF3299)"/>
    <property type="match status" value="1"/>
</dbReference>
<reference evidence="2 3" key="1">
    <citation type="journal article" date="2013" name="Int. J. Syst. Evol. Microbiol.">
        <title>Marinicauda pacifica gen. nov., sp. nov., a prosthecate alphaproteobacterium of the family Hyphomonadaceae isolated from deep seawater.</title>
        <authorList>
            <person name="Zhang X.Y."/>
            <person name="Li G.W."/>
            <person name="Wang C.S."/>
            <person name="Zhang Y.J."/>
            <person name="Xu X.W."/>
            <person name="Li H."/>
            <person name="Liu A."/>
            <person name="Liu C."/>
            <person name="Xie B.B."/>
            <person name="Qin Q.L."/>
            <person name="Xu Z."/>
            <person name="Chen X.L."/>
            <person name="Zhou B.C."/>
            <person name="Zhang Y.Z."/>
        </authorList>
    </citation>
    <scope>NUCLEOTIDE SEQUENCE [LARGE SCALE GENOMIC DNA]</scope>
    <source>
        <strain evidence="2 3">P-1 km-3</strain>
    </source>
</reference>
<keyword evidence="3" id="KW-1185">Reference proteome</keyword>
<dbReference type="InterPro" id="IPR021727">
    <property type="entry name" value="DUF3299"/>
</dbReference>